<protein>
    <submittedName>
        <fullName evidence="1">YfhE-like protein</fullName>
    </submittedName>
</protein>
<evidence type="ECO:0000313" key="1">
    <source>
        <dbReference type="EMBL" id="SDK30484.1"/>
    </source>
</evidence>
<dbReference type="OrthoDB" id="2973106at2"/>
<dbReference type="Proteomes" id="UP000198694">
    <property type="component" value="Unassembled WGS sequence"/>
</dbReference>
<dbReference type="RefSeq" id="WP_093215182.1">
    <property type="nucleotide sequence ID" value="NZ_FNFL01000004.1"/>
</dbReference>
<gene>
    <name evidence="1" type="ORF">SAMN05216243_2711</name>
</gene>
<accession>A0A1G9AUB5</accession>
<evidence type="ECO:0000313" key="2">
    <source>
        <dbReference type="Proteomes" id="UP000198694"/>
    </source>
</evidence>
<dbReference type="EMBL" id="FNFL01000004">
    <property type="protein sequence ID" value="SDK30484.1"/>
    <property type="molecule type" value="Genomic_DNA"/>
</dbReference>
<name>A0A1G9AUB5_9BACI</name>
<keyword evidence="2" id="KW-1185">Reference proteome</keyword>
<dbReference type="AlphaFoldDB" id="A0A1G9AUB5"/>
<reference evidence="1 2" key="1">
    <citation type="submission" date="2016-10" db="EMBL/GenBank/DDBJ databases">
        <authorList>
            <person name="de Groot N.N."/>
        </authorList>
    </citation>
    <scope>NUCLEOTIDE SEQUENCE [LARGE SCALE GENOMIC DNA]</scope>
    <source>
        <strain evidence="1 2">CGMCC 1.6502</strain>
    </source>
</reference>
<organism evidence="1 2">
    <name type="scientific">Sediminibacillus albus</name>
    <dbReference type="NCBI Taxonomy" id="407036"/>
    <lineage>
        <taxon>Bacteria</taxon>
        <taxon>Bacillati</taxon>
        <taxon>Bacillota</taxon>
        <taxon>Bacilli</taxon>
        <taxon>Bacillales</taxon>
        <taxon>Bacillaceae</taxon>
        <taxon>Sediminibacillus</taxon>
    </lineage>
</organism>
<dbReference type="Pfam" id="PF14152">
    <property type="entry name" value="YfhE"/>
    <property type="match status" value="1"/>
</dbReference>
<proteinExistence type="predicted"/>
<sequence>MARKTQYQPIKGDGVQLSDAQEVHYAREFKHADIAGGYRRAKVREAKSENPDLLK</sequence>
<dbReference type="InterPro" id="IPR025437">
    <property type="entry name" value="YfhE-like"/>
</dbReference>